<evidence type="ECO:0000313" key="10">
    <source>
        <dbReference type="EMBL" id="KAK4550381.1"/>
    </source>
</evidence>
<proteinExistence type="predicted"/>
<dbReference type="CDD" id="cd12232">
    <property type="entry name" value="RRM3_U2AF65"/>
    <property type="match status" value="1"/>
</dbReference>
<dbReference type="Gene3D" id="3.30.70.330">
    <property type="match status" value="3"/>
</dbReference>
<evidence type="ECO:0000256" key="8">
    <source>
        <dbReference type="SAM" id="MobiDB-lite"/>
    </source>
</evidence>
<keyword evidence="11" id="KW-1185">Reference proteome</keyword>
<keyword evidence="2" id="KW-0507">mRNA processing</keyword>
<dbReference type="EMBL" id="JAVFHQ010000002">
    <property type="protein sequence ID" value="KAK4550381.1"/>
    <property type="molecule type" value="Genomic_DNA"/>
</dbReference>
<keyword evidence="4 7" id="KW-0694">RNA-binding</keyword>
<comment type="caution">
    <text evidence="10">The sequence shown here is derived from an EMBL/GenBank/DDBJ whole genome shotgun (WGS) entry which is preliminary data.</text>
</comment>
<dbReference type="NCBIfam" id="TIGR01642">
    <property type="entry name" value="U2AF_lg"/>
    <property type="match status" value="1"/>
</dbReference>
<evidence type="ECO:0000256" key="1">
    <source>
        <dbReference type="ARBA" id="ARBA00004123"/>
    </source>
</evidence>
<feature type="compositionally biased region" description="Basic and acidic residues" evidence="8">
    <location>
        <begin position="592"/>
        <end position="603"/>
    </location>
</feature>
<keyword evidence="5" id="KW-0508">mRNA splicing</keyword>
<sequence length="1114" mass="124364">MSAPIQTIRTCNQCKKNKHSPTWHASPSGEICRPCYGLNQKADTKQMLRYCQQCKEDKQGPWWCCQSPPGFICKQCTHLNWAAETKRLLRYCQQCKETKHSPGWAPCQISPGEICTECYVKNRKAGTKGPERAGDIDLSASLSSALDSVFSRSGLVDPREPEPLNQTARDVVASPPYTKQINVTVSGRLITLPVHNAAEPAERDSGRLEAAIMAQEVALRSGSGVVGRFDVGDEADDEPQQGPEPLNVGGEWYSTEYMEPPSRGVGRGRLEDLLTQAAYDAQCFGQSAEPVEFDGRLYTPAVKKKPLLIGIVRTSGWVSPAKVNILHLENQIVRNDFYHARQHAEAQDPQLDVVPNFGSYHSLVFNDEHAWAPCSVYYAPWQTWPQREFIRLLSEASVHQTEVMLLVRGISGHTVAPNIYARIHQRWPNLVIRIAYALRPQYLQHAHCCQPPALQARPVLLHVAPSQVRNFLHSCLINIRDMVDHSEGRLVSVTIDQLLEWHREEYDARTGGLPQNLTAQVLRRDFPMNGDTYSSREPGRLNPSRDQYSSRDDRRRDRDGDRDRRDRRRSRSPGHRAGPRRDYEVDTYSSSRDYREREREDRYTGGGGGAGGGGGRGDRRERDFDRGERGGGDRRRDTRRDDDRRRDTRRDRDLFDDRRQPRENRDGGRPPAADGGRDRDDMRQLERQARQKSASPPPRKPKEPTPDLTDVTPILERKRRLTQWDIKPPGYENVTAEQAKLSGMFPLPGAPRQQPMDASRLQAFKDQTGNQANNSALKPSSARQSKRLFVHNIPESATDDSVSDFFNLQLNGLNVTRGQDPCISAQVSKDHSYALLEFKTAEDATNAMALDGISMEPEAMDTSNGASNGSAQGLQIKRPKDYIVPAVTDETESEAGVLSSVVPDTQNKISITHIPVYLNDEQVKELLVSFGELKNFVLATDTSSGQSRGIAFCEYADAAGATDIAVESLNGMELGDSHLKVQRASIGIQQVSGEMSVNAMSLMAGTKSADQDVGRVLCLMNMITPEELMDTEEADEILEDVKEECSKYGGILDVKMPRPSGGSRQSNGIGKIYIKYEAPESAQKALAALAGRKFADRTVVVTFFGEEYFDVSAW</sequence>
<dbReference type="InterPro" id="IPR035979">
    <property type="entry name" value="RBD_domain_sf"/>
</dbReference>
<feature type="domain" description="RRM" evidence="9">
    <location>
        <begin position="786"/>
        <end position="881"/>
    </location>
</feature>
<dbReference type="InterPro" id="IPR012677">
    <property type="entry name" value="Nucleotide-bd_a/b_plait_sf"/>
</dbReference>
<feature type="compositionally biased region" description="Basic residues" evidence="8">
    <location>
        <begin position="565"/>
        <end position="578"/>
    </location>
</feature>
<evidence type="ECO:0000256" key="3">
    <source>
        <dbReference type="ARBA" id="ARBA00022737"/>
    </source>
</evidence>
<feature type="domain" description="RRM" evidence="9">
    <location>
        <begin position="907"/>
        <end position="986"/>
    </location>
</feature>
<feature type="compositionally biased region" description="Basic and acidic residues" evidence="8">
    <location>
        <begin position="675"/>
        <end position="689"/>
    </location>
</feature>
<dbReference type="FunFam" id="3.30.70.330:FF:000097">
    <property type="entry name" value="U2 snRNP auxiliary factor large subunit"/>
    <property type="match status" value="1"/>
</dbReference>
<dbReference type="InterPro" id="IPR006529">
    <property type="entry name" value="U2AF_lg"/>
</dbReference>
<evidence type="ECO:0000256" key="2">
    <source>
        <dbReference type="ARBA" id="ARBA00022664"/>
    </source>
</evidence>
<evidence type="ECO:0000259" key="9">
    <source>
        <dbReference type="PROSITE" id="PS50102"/>
    </source>
</evidence>
<dbReference type="GO" id="GO:0003723">
    <property type="term" value="F:RNA binding"/>
    <property type="evidence" value="ECO:0007669"/>
    <property type="project" value="UniProtKB-UniRule"/>
</dbReference>
<dbReference type="InterPro" id="IPR000504">
    <property type="entry name" value="RRM_dom"/>
</dbReference>
<dbReference type="Pfam" id="PF00076">
    <property type="entry name" value="RRM_1"/>
    <property type="match status" value="2"/>
</dbReference>
<dbReference type="GO" id="GO:0008380">
    <property type="term" value="P:RNA splicing"/>
    <property type="evidence" value="ECO:0007669"/>
    <property type="project" value="UniProtKB-KW"/>
</dbReference>
<dbReference type="PANTHER" id="PTHR23139">
    <property type="entry name" value="RNA-BINDING PROTEIN"/>
    <property type="match status" value="1"/>
</dbReference>
<accession>A0AAV9JXJ6</accession>
<protein>
    <recommendedName>
        <fullName evidence="9">RRM domain-containing protein</fullName>
    </recommendedName>
</protein>
<dbReference type="InterPro" id="IPR003954">
    <property type="entry name" value="RRM_euk-type"/>
</dbReference>
<evidence type="ECO:0000313" key="11">
    <source>
        <dbReference type="Proteomes" id="UP001324427"/>
    </source>
</evidence>
<evidence type="ECO:0000256" key="5">
    <source>
        <dbReference type="ARBA" id="ARBA00023187"/>
    </source>
</evidence>
<feature type="compositionally biased region" description="Basic and acidic residues" evidence="8">
    <location>
        <begin position="548"/>
        <end position="564"/>
    </location>
</feature>
<feature type="compositionally biased region" description="Basic and acidic residues" evidence="8">
    <location>
        <begin position="616"/>
        <end position="668"/>
    </location>
</feature>
<feature type="region of interest" description="Disordered" evidence="8">
    <location>
        <begin position="527"/>
        <end position="726"/>
    </location>
</feature>
<dbReference type="Proteomes" id="UP001324427">
    <property type="component" value="Unassembled WGS sequence"/>
</dbReference>
<evidence type="ECO:0000256" key="6">
    <source>
        <dbReference type="ARBA" id="ARBA00023242"/>
    </source>
</evidence>
<dbReference type="SMART" id="SM00360">
    <property type="entry name" value="RRM"/>
    <property type="match status" value="3"/>
</dbReference>
<dbReference type="CDD" id="cd12231">
    <property type="entry name" value="RRM2_U2AF65"/>
    <property type="match status" value="1"/>
</dbReference>
<comment type="subcellular location">
    <subcellularLocation>
        <location evidence="1">Nucleus</location>
    </subcellularLocation>
</comment>
<organism evidence="10 11">
    <name type="scientific">Oleoguttula mirabilis</name>
    <dbReference type="NCBI Taxonomy" id="1507867"/>
    <lineage>
        <taxon>Eukaryota</taxon>
        <taxon>Fungi</taxon>
        <taxon>Dikarya</taxon>
        <taxon>Ascomycota</taxon>
        <taxon>Pezizomycotina</taxon>
        <taxon>Dothideomycetes</taxon>
        <taxon>Dothideomycetidae</taxon>
        <taxon>Mycosphaerellales</taxon>
        <taxon>Teratosphaeriaceae</taxon>
        <taxon>Oleoguttula</taxon>
    </lineage>
</organism>
<dbReference type="SMART" id="SM00361">
    <property type="entry name" value="RRM_1"/>
    <property type="match status" value="1"/>
</dbReference>
<evidence type="ECO:0000256" key="7">
    <source>
        <dbReference type="PROSITE-ProRule" id="PRU00176"/>
    </source>
</evidence>
<keyword evidence="3" id="KW-0677">Repeat</keyword>
<reference evidence="10 11" key="1">
    <citation type="submission" date="2021-11" db="EMBL/GenBank/DDBJ databases">
        <title>Black yeast isolated from Biological Soil Crust.</title>
        <authorList>
            <person name="Kurbessoian T."/>
        </authorList>
    </citation>
    <scope>NUCLEOTIDE SEQUENCE [LARGE SCALE GENOMIC DNA]</scope>
    <source>
        <strain evidence="10 11">CCFEE 5522</strain>
    </source>
</reference>
<dbReference type="GO" id="GO:0006397">
    <property type="term" value="P:mRNA processing"/>
    <property type="evidence" value="ECO:0007669"/>
    <property type="project" value="UniProtKB-KW"/>
</dbReference>
<dbReference type="SUPFAM" id="SSF54928">
    <property type="entry name" value="RNA-binding domain, RBD"/>
    <property type="match status" value="2"/>
</dbReference>
<dbReference type="AlphaFoldDB" id="A0AAV9JXJ6"/>
<name>A0AAV9JXJ6_9PEZI</name>
<gene>
    <name evidence="10" type="ORF">LTR36_003348</name>
</gene>
<feature type="domain" description="RRM" evidence="9">
    <location>
        <begin position="1015"/>
        <end position="1106"/>
    </location>
</feature>
<feature type="compositionally biased region" description="Gly residues" evidence="8">
    <location>
        <begin position="604"/>
        <end position="615"/>
    </location>
</feature>
<evidence type="ECO:0000256" key="4">
    <source>
        <dbReference type="ARBA" id="ARBA00022884"/>
    </source>
</evidence>
<dbReference type="PROSITE" id="PS50102">
    <property type="entry name" value="RRM"/>
    <property type="match status" value="3"/>
</dbReference>
<keyword evidence="6" id="KW-0539">Nucleus</keyword>
<dbReference type="GO" id="GO:0005634">
    <property type="term" value="C:nucleus"/>
    <property type="evidence" value="ECO:0007669"/>
    <property type="project" value="UniProtKB-SubCell"/>
</dbReference>